<dbReference type="VEuPathDB" id="TrichDB:TVAGG3_0547410"/>
<evidence type="ECO:0000313" key="3">
    <source>
        <dbReference type="EMBL" id="EAY03668.1"/>
    </source>
</evidence>
<feature type="coiled-coil region" evidence="1">
    <location>
        <begin position="60"/>
        <end position="94"/>
    </location>
</feature>
<dbReference type="KEGG" id="tva:4761514"/>
<reference evidence="3" key="1">
    <citation type="submission" date="2006-10" db="EMBL/GenBank/DDBJ databases">
        <authorList>
            <person name="Amadeo P."/>
            <person name="Zhao Q."/>
            <person name="Wortman J."/>
            <person name="Fraser-Liggett C."/>
            <person name="Carlton J."/>
        </authorList>
    </citation>
    <scope>NUCLEOTIDE SEQUENCE</scope>
    <source>
        <strain evidence="3">G3</strain>
    </source>
</reference>
<keyword evidence="1" id="KW-0175">Coiled coil</keyword>
<proteinExistence type="predicted"/>
<evidence type="ECO:0000256" key="2">
    <source>
        <dbReference type="SAM" id="MobiDB-lite"/>
    </source>
</evidence>
<accession>A2EUL9</accession>
<keyword evidence="4" id="KW-1185">Reference proteome</keyword>
<sequence length="126" mass="14718">MSKSTETELSLGDEEESGQDIKAMMDQSIREFNEQYRLKTSAEKRKEDFKKESSADKKRYDALLAKVAKHQEELEKLQDENEILKAEVQRCEAKIKAYPQTKKRYDQLTESIQRAHQLTSSTTSRK</sequence>
<dbReference type="AlphaFoldDB" id="A2EUL9"/>
<feature type="compositionally biased region" description="Basic and acidic residues" evidence="2">
    <location>
        <begin position="28"/>
        <end position="56"/>
    </location>
</feature>
<reference evidence="3" key="2">
    <citation type="journal article" date="2007" name="Science">
        <title>Draft genome sequence of the sexually transmitted pathogen Trichomonas vaginalis.</title>
        <authorList>
            <person name="Carlton J.M."/>
            <person name="Hirt R.P."/>
            <person name="Silva J.C."/>
            <person name="Delcher A.L."/>
            <person name="Schatz M."/>
            <person name="Zhao Q."/>
            <person name="Wortman J.R."/>
            <person name="Bidwell S.L."/>
            <person name="Alsmark U.C.M."/>
            <person name="Besteiro S."/>
            <person name="Sicheritz-Ponten T."/>
            <person name="Noel C.J."/>
            <person name="Dacks J.B."/>
            <person name="Foster P.G."/>
            <person name="Simillion C."/>
            <person name="Van de Peer Y."/>
            <person name="Miranda-Saavedra D."/>
            <person name="Barton G.J."/>
            <person name="Westrop G.D."/>
            <person name="Mueller S."/>
            <person name="Dessi D."/>
            <person name="Fiori P.L."/>
            <person name="Ren Q."/>
            <person name="Paulsen I."/>
            <person name="Zhang H."/>
            <person name="Bastida-Corcuera F.D."/>
            <person name="Simoes-Barbosa A."/>
            <person name="Brown M.T."/>
            <person name="Hayes R.D."/>
            <person name="Mukherjee M."/>
            <person name="Okumura C.Y."/>
            <person name="Schneider R."/>
            <person name="Smith A.J."/>
            <person name="Vanacova S."/>
            <person name="Villalvazo M."/>
            <person name="Haas B.J."/>
            <person name="Pertea M."/>
            <person name="Feldblyum T.V."/>
            <person name="Utterback T.R."/>
            <person name="Shu C.L."/>
            <person name="Osoegawa K."/>
            <person name="de Jong P.J."/>
            <person name="Hrdy I."/>
            <person name="Horvathova L."/>
            <person name="Zubacova Z."/>
            <person name="Dolezal P."/>
            <person name="Malik S.B."/>
            <person name="Logsdon J.M. Jr."/>
            <person name="Henze K."/>
            <person name="Gupta A."/>
            <person name="Wang C.C."/>
            <person name="Dunne R.L."/>
            <person name="Upcroft J.A."/>
            <person name="Upcroft P."/>
            <person name="White O."/>
            <person name="Salzberg S.L."/>
            <person name="Tang P."/>
            <person name="Chiu C.-H."/>
            <person name="Lee Y.-S."/>
            <person name="Embley T.M."/>
            <person name="Coombs G.H."/>
            <person name="Mottram J.C."/>
            <person name="Tachezy J."/>
            <person name="Fraser-Liggett C.M."/>
            <person name="Johnson P.J."/>
        </authorList>
    </citation>
    <scope>NUCLEOTIDE SEQUENCE [LARGE SCALE GENOMIC DNA]</scope>
    <source>
        <strain evidence="3">G3</strain>
    </source>
</reference>
<evidence type="ECO:0000256" key="1">
    <source>
        <dbReference type="SAM" id="Coils"/>
    </source>
</evidence>
<evidence type="ECO:0000313" key="4">
    <source>
        <dbReference type="Proteomes" id="UP000001542"/>
    </source>
</evidence>
<gene>
    <name evidence="3" type="ORF">TVAG_145370</name>
</gene>
<dbReference type="RefSeq" id="XP_001315891.1">
    <property type="nucleotide sequence ID" value="XM_001315856.1"/>
</dbReference>
<feature type="region of interest" description="Disordered" evidence="2">
    <location>
        <begin position="1"/>
        <end position="56"/>
    </location>
</feature>
<organism evidence="3 4">
    <name type="scientific">Trichomonas vaginalis (strain ATCC PRA-98 / G3)</name>
    <dbReference type="NCBI Taxonomy" id="412133"/>
    <lineage>
        <taxon>Eukaryota</taxon>
        <taxon>Metamonada</taxon>
        <taxon>Parabasalia</taxon>
        <taxon>Trichomonadida</taxon>
        <taxon>Trichomonadidae</taxon>
        <taxon>Trichomonas</taxon>
    </lineage>
</organism>
<protein>
    <submittedName>
        <fullName evidence="3">Uncharacterized protein</fullName>
    </submittedName>
</protein>
<dbReference type="VEuPathDB" id="TrichDB:TVAG_145370"/>
<dbReference type="EMBL" id="DS113498">
    <property type="protein sequence ID" value="EAY03668.1"/>
    <property type="molecule type" value="Genomic_DNA"/>
</dbReference>
<dbReference type="InParanoid" id="A2EUL9"/>
<name>A2EUL9_TRIV3</name>
<dbReference type="Proteomes" id="UP000001542">
    <property type="component" value="Unassembled WGS sequence"/>
</dbReference>
<dbReference type="SMR" id="A2EUL9"/>